<dbReference type="RefSeq" id="WP_187785453.1">
    <property type="nucleotide sequence ID" value="NZ_JACTVA010000029.1"/>
</dbReference>
<evidence type="ECO:0000256" key="2">
    <source>
        <dbReference type="ARBA" id="ARBA00022840"/>
    </source>
</evidence>
<comment type="caution">
    <text evidence="4">The sequence shown here is derived from an EMBL/GenBank/DDBJ whole genome shotgun (WGS) entry which is preliminary data.</text>
</comment>
<name>A0ABR7RNW3_9PROT</name>
<gene>
    <name evidence="4" type="ORF">IBL26_15725</name>
</gene>
<keyword evidence="2" id="KW-0067">ATP-binding</keyword>
<evidence type="ECO:0000256" key="1">
    <source>
        <dbReference type="ARBA" id="ARBA00022741"/>
    </source>
</evidence>
<dbReference type="InterPro" id="IPR033756">
    <property type="entry name" value="YlxH/NBP35"/>
</dbReference>
<evidence type="ECO:0000313" key="4">
    <source>
        <dbReference type="EMBL" id="MBC9208294.1"/>
    </source>
</evidence>
<keyword evidence="1" id="KW-0547">Nucleotide-binding</keyword>
<dbReference type="InterPro" id="IPR005702">
    <property type="entry name" value="Wzc-like_C"/>
</dbReference>
<reference evidence="4 5" key="1">
    <citation type="journal article" date="2013" name="Int. J. Syst. Evol. Microbiol.">
        <title>Roseomonas aerophila sp. nov., isolated from air.</title>
        <authorList>
            <person name="Kim S.J."/>
            <person name="Weon H.Y."/>
            <person name="Ahn J.H."/>
            <person name="Hong S.B."/>
            <person name="Seok S.J."/>
            <person name="Whang K.S."/>
            <person name="Kwon S.W."/>
        </authorList>
    </citation>
    <scope>NUCLEOTIDE SEQUENCE [LARGE SCALE GENOMIC DNA]</scope>
    <source>
        <strain evidence="4 5">NBRC 108923</strain>
    </source>
</reference>
<proteinExistence type="predicted"/>
<accession>A0ABR7RNW3</accession>
<dbReference type="Proteomes" id="UP000626026">
    <property type="component" value="Unassembled WGS sequence"/>
</dbReference>
<dbReference type="Gene3D" id="3.40.50.300">
    <property type="entry name" value="P-loop containing nucleotide triphosphate hydrolases"/>
    <property type="match status" value="1"/>
</dbReference>
<keyword evidence="5" id="KW-1185">Reference proteome</keyword>
<dbReference type="Pfam" id="PF10609">
    <property type="entry name" value="ParA"/>
    <property type="match status" value="1"/>
</dbReference>
<dbReference type="EMBL" id="JACTVA010000029">
    <property type="protein sequence ID" value="MBC9208294.1"/>
    <property type="molecule type" value="Genomic_DNA"/>
</dbReference>
<dbReference type="SUPFAM" id="SSF52540">
    <property type="entry name" value="P-loop containing nucleoside triphosphate hydrolases"/>
    <property type="match status" value="1"/>
</dbReference>
<dbReference type="InterPro" id="IPR027417">
    <property type="entry name" value="P-loop_NTPase"/>
</dbReference>
<dbReference type="PANTHER" id="PTHR32309:SF13">
    <property type="entry name" value="FERRIC ENTEROBACTIN TRANSPORT PROTEIN FEPE"/>
    <property type="match status" value="1"/>
</dbReference>
<feature type="compositionally biased region" description="Pro residues" evidence="3">
    <location>
        <begin position="33"/>
        <end position="43"/>
    </location>
</feature>
<protein>
    <submittedName>
        <fullName evidence="4">P-loop NTPase</fullName>
    </submittedName>
</protein>
<organism evidence="4 5">
    <name type="scientific">Teichococcus aerophilus</name>
    <dbReference type="NCBI Taxonomy" id="1224513"/>
    <lineage>
        <taxon>Bacteria</taxon>
        <taxon>Pseudomonadati</taxon>
        <taxon>Pseudomonadota</taxon>
        <taxon>Alphaproteobacteria</taxon>
        <taxon>Acetobacterales</taxon>
        <taxon>Roseomonadaceae</taxon>
        <taxon>Roseomonas</taxon>
    </lineage>
</organism>
<feature type="region of interest" description="Disordered" evidence="3">
    <location>
        <begin position="23"/>
        <end position="48"/>
    </location>
</feature>
<sequence length="288" mass="29987">MNVPVRDRTHLVERAIEALGGSEALGPRVAPRAPEPPPAPAAPAAPAKPDVSLAALRAAGLIDAPEGQQRSRSVEEITVVQQQILRGMEDVGAGRNRMVVVTSARPGEGKTFVATNLAASMAANSTRKVILVDVDGKRGSVSDLLANGEVNGLRSLAAQERMAPPLLTCEVRNLLLLPYGKPVSGESVVPPGSQVSEALARLARALPDHVLIIDTPPSLSTSDAHALSSIAGQVVVVVDAERTQRNEVEAALDMMEACPNLSLLLNRVCLTASDSFGAYGDYGAHKGG</sequence>
<evidence type="ECO:0000313" key="5">
    <source>
        <dbReference type="Proteomes" id="UP000626026"/>
    </source>
</evidence>
<evidence type="ECO:0000256" key="3">
    <source>
        <dbReference type="SAM" id="MobiDB-lite"/>
    </source>
</evidence>
<dbReference type="CDD" id="cd05387">
    <property type="entry name" value="BY-kinase"/>
    <property type="match status" value="1"/>
</dbReference>
<dbReference type="InterPro" id="IPR050445">
    <property type="entry name" value="Bact_polysacc_biosynth/exp"/>
</dbReference>
<dbReference type="PANTHER" id="PTHR32309">
    <property type="entry name" value="TYROSINE-PROTEIN KINASE"/>
    <property type="match status" value="1"/>
</dbReference>